<evidence type="ECO:0000313" key="3">
    <source>
        <dbReference type="EMBL" id="HJB97648.1"/>
    </source>
</evidence>
<accession>A0A9D2MVP7</accession>
<proteinExistence type="predicted"/>
<dbReference type="SMART" id="SM00899">
    <property type="entry name" value="FeoA"/>
    <property type="match status" value="1"/>
</dbReference>
<keyword evidence="1" id="KW-0408">Iron</keyword>
<dbReference type="InterPro" id="IPR008988">
    <property type="entry name" value="Transcriptional_repressor_C"/>
</dbReference>
<dbReference type="AlphaFoldDB" id="A0A9D2MVP7"/>
<dbReference type="InterPro" id="IPR038157">
    <property type="entry name" value="FeoA_core_dom"/>
</dbReference>
<evidence type="ECO:0000256" key="1">
    <source>
        <dbReference type="ARBA" id="ARBA00023004"/>
    </source>
</evidence>
<protein>
    <submittedName>
        <fullName evidence="3">Ferrous iron transport protein A</fullName>
    </submittedName>
</protein>
<reference evidence="3" key="2">
    <citation type="submission" date="2021-04" db="EMBL/GenBank/DDBJ databases">
        <authorList>
            <person name="Gilroy R."/>
        </authorList>
    </citation>
    <scope>NUCLEOTIDE SEQUENCE</scope>
    <source>
        <strain evidence="3">CHK185-1770</strain>
    </source>
</reference>
<organism evidence="3 4">
    <name type="scientific">Candidatus Acutalibacter pullicola</name>
    <dbReference type="NCBI Taxonomy" id="2838417"/>
    <lineage>
        <taxon>Bacteria</taxon>
        <taxon>Bacillati</taxon>
        <taxon>Bacillota</taxon>
        <taxon>Clostridia</taxon>
        <taxon>Eubacteriales</taxon>
        <taxon>Acutalibacteraceae</taxon>
        <taxon>Acutalibacter</taxon>
    </lineage>
</organism>
<dbReference type="Pfam" id="PF04023">
    <property type="entry name" value="FeoA"/>
    <property type="match status" value="1"/>
</dbReference>
<dbReference type="PANTHER" id="PTHR43151">
    <property type="entry name" value="FEOA FAMILY PROTEIN"/>
    <property type="match status" value="1"/>
</dbReference>
<comment type="caution">
    <text evidence="3">The sequence shown here is derived from an EMBL/GenBank/DDBJ whole genome shotgun (WGS) entry which is preliminary data.</text>
</comment>
<sequence length="73" mass="8042">MTLQEGTAGNRYRVTDLHLPVQLERRLEALGLLEGSTVWVLRKKRRGAMIIKVRGTRFAVGAGISTHIGVTSV</sequence>
<dbReference type="EMBL" id="DWXG01000032">
    <property type="protein sequence ID" value="HJB97648.1"/>
    <property type="molecule type" value="Genomic_DNA"/>
</dbReference>
<dbReference type="Gene3D" id="2.30.30.90">
    <property type="match status" value="1"/>
</dbReference>
<dbReference type="InterPro" id="IPR007167">
    <property type="entry name" value="Fe-transptr_FeoA-like"/>
</dbReference>
<gene>
    <name evidence="3" type="ORF">H9710_03610</name>
</gene>
<dbReference type="InterPro" id="IPR053184">
    <property type="entry name" value="FeoA-like"/>
</dbReference>
<dbReference type="Proteomes" id="UP000826793">
    <property type="component" value="Unassembled WGS sequence"/>
</dbReference>
<feature type="domain" description="Ferrous iron transporter FeoA-like" evidence="2">
    <location>
        <begin position="1"/>
        <end position="72"/>
    </location>
</feature>
<reference evidence="3" key="1">
    <citation type="journal article" date="2021" name="PeerJ">
        <title>Extensive microbial diversity within the chicken gut microbiome revealed by metagenomics and culture.</title>
        <authorList>
            <person name="Gilroy R."/>
            <person name="Ravi A."/>
            <person name="Getino M."/>
            <person name="Pursley I."/>
            <person name="Horton D.L."/>
            <person name="Alikhan N.F."/>
            <person name="Baker D."/>
            <person name="Gharbi K."/>
            <person name="Hall N."/>
            <person name="Watson M."/>
            <person name="Adriaenssens E.M."/>
            <person name="Foster-Nyarko E."/>
            <person name="Jarju S."/>
            <person name="Secka A."/>
            <person name="Antonio M."/>
            <person name="Oren A."/>
            <person name="Chaudhuri R.R."/>
            <person name="La Ragione R."/>
            <person name="Hildebrand F."/>
            <person name="Pallen M.J."/>
        </authorList>
    </citation>
    <scope>NUCLEOTIDE SEQUENCE</scope>
    <source>
        <strain evidence="3">CHK185-1770</strain>
    </source>
</reference>
<dbReference type="SUPFAM" id="SSF50037">
    <property type="entry name" value="C-terminal domain of transcriptional repressors"/>
    <property type="match status" value="1"/>
</dbReference>
<dbReference type="GO" id="GO:0046914">
    <property type="term" value="F:transition metal ion binding"/>
    <property type="evidence" value="ECO:0007669"/>
    <property type="project" value="InterPro"/>
</dbReference>
<dbReference type="PANTHER" id="PTHR43151:SF1">
    <property type="entry name" value="SSR2333 PROTEIN"/>
    <property type="match status" value="1"/>
</dbReference>
<evidence type="ECO:0000259" key="2">
    <source>
        <dbReference type="SMART" id="SM00899"/>
    </source>
</evidence>
<evidence type="ECO:0000313" key="4">
    <source>
        <dbReference type="Proteomes" id="UP000826793"/>
    </source>
</evidence>
<name>A0A9D2MVP7_9FIRM</name>